<dbReference type="PANTHER" id="PTHR10098">
    <property type="entry name" value="RAPSYN-RELATED"/>
    <property type="match status" value="1"/>
</dbReference>
<dbReference type="Pfam" id="PF13424">
    <property type="entry name" value="TPR_12"/>
    <property type="match status" value="2"/>
</dbReference>
<feature type="repeat" description="TPR" evidence="1">
    <location>
        <begin position="197"/>
        <end position="230"/>
    </location>
</feature>
<feature type="signal peptide" evidence="2">
    <location>
        <begin position="1"/>
        <end position="21"/>
    </location>
</feature>
<keyword evidence="5" id="KW-1185">Reference proteome</keyword>
<dbReference type="PANTHER" id="PTHR10098:SF108">
    <property type="entry name" value="TETRATRICOPEPTIDE REPEAT PROTEIN 28"/>
    <property type="match status" value="1"/>
</dbReference>
<dbReference type="EMBL" id="AP018204">
    <property type="protein sequence ID" value="BAY59512.1"/>
    <property type="molecule type" value="Genomic_DNA"/>
</dbReference>
<accession>A0A1Z4JS14</accession>
<feature type="repeat" description="TPR" evidence="1">
    <location>
        <begin position="237"/>
        <end position="270"/>
    </location>
</feature>
<dbReference type="SUPFAM" id="SSF48452">
    <property type="entry name" value="TPR-like"/>
    <property type="match status" value="2"/>
</dbReference>
<geneLocation type="plasmid" evidence="4">
    <name>plasmid1</name>
</geneLocation>
<feature type="repeat" description="TPR" evidence="1">
    <location>
        <begin position="277"/>
        <end position="310"/>
    </location>
</feature>
<keyword evidence="2" id="KW-0732">Signal</keyword>
<dbReference type="Pfam" id="PF13432">
    <property type="entry name" value="TPR_16"/>
    <property type="match status" value="1"/>
</dbReference>
<feature type="repeat" description="TPR" evidence="1">
    <location>
        <begin position="117"/>
        <end position="150"/>
    </location>
</feature>
<name>A0A1Z4JS14_LEPBY</name>
<evidence type="ECO:0000313" key="5">
    <source>
        <dbReference type="Proteomes" id="UP000217895"/>
    </source>
</evidence>
<dbReference type="PROSITE" id="PS50005">
    <property type="entry name" value="TPR"/>
    <property type="match status" value="4"/>
</dbReference>
<dbReference type="InterPro" id="IPR019734">
    <property type="entry name" value="TPR_rpt"/>
</dbReference>
<dbReference type="PROSITE" id="PS50293">
    <property type="entry name" value="TPR_REGION"/>
    <property type="match status" value="1"/>
</dbReference>
<dbReference type="Proteomes" id="UP000217895">
    <property type="component" value="Plasmid Plasmid1 dna"/>
</dbReference>
<gene>
    <name evidence="4" type="ORF">NIES2135_63890</name>
</gene>
<reference evidence="4 5" key="1">
    <citation type="submission" date="2017-06" db="EMBL/GenBank/DDBJ databases">
        <title>Genome sequencing of cyanobaciteial culture collection at National Institute for Environmental Studies (NIES).</title>
        <authorList>
            <person name="Hirose Y."/>
            <person name="Shimura Y."/>
            <person name="Fujisawa T."/>
            <person name="Nakamura Y."/>
            <person name="Kawachi M."/>
        </authorList>
    </citation>
    <scope>NUCLEOTIDE SEQUENCE [LARGE SCALE GENOMIC DNA]</scope>
    <source>
        <strain evidence="4 5">NIES-2135</strain>
        <plasmid evidence="5">Plasmid Plasmid1 dna</plasmid>
    </source>
</reference>
<sequence length="754" mass="83610">MNSRLSLMMVLILVGTNPTMAQTTLVTQLQHSEKVEADRLFNQGLQQYQENQYGSAITSWQSALKLYRRLRDRPGEAQTLLHQGKVSFALSRYGEALQLYSEALPIIRSLKNQDSESTLLLLQGNAYFALARYEEALQLYHQALSIAQAVQNHSEEANSLMSQANVYTSLLRYDEAIHTYGEALLIFQAVQDRRGEATVLLNLATTYRRSSRYKEALQYYNQALPIFQKLKNRILEAHTLLSRGIAYVSLSRYEEAMAGYNQALPIFQKLNARDHEANAWMNLGFAQFAVQQFSQAERSLRRAIAVFEQIRLDRLSEANKISVFETQTKSYRALQEVLIAQNQPETALTISEWGRTKALVERLTQQLQPSSQLISQAPSLATLTQTARSQNATLVEYSVIDDPKGQETRLFIWVIQPNGSIAFRQVNLAAVLPKQCPTISRLIGNSRDSIGVRSSQSDWLIVDAVTQKHPCTQSDPDENFTTLYKLLIEPIASLLPTDPNQHIVFIPDRTLFLVPLAALKSADGQFLIEKHTIRTAPSIRLLDKTRALKSLSSGQGALIVGNPFMPNDPNSAQPLSNLPNAAQEANAIAPLFGTQAITGKQGTKKTVLQQMSDARIIHLATHGSFDDRNGFKSWLALAPSETDNGILTAEEVAQLKLNADLVVLSACDTGRGKVTGDGVIGLSRSFISAGVPSVIVSLWAVPDAPTAELMQAFYQQLKHNADKAQALRQAMLTTLKTHPNPKNWAAFTLIGEGL</sequence>
<keyword evidence="4" id="KW-0614">Plasmid</keyword>
<proteinExistence type="predicted"/>
<feature type="chain" id="PRO_5011110917" evidence="2">
    <location>
        <begin position="22"/>
        <end position="754"/>
    </location>
</feature>
<evidence type="ECO:0000256" key="1">
    <source>
        <dbReference type="PROSITE-ProRule" id="PRU00339"/>
    </source>
</evidence>
<dbReference type="AlphaFoldDB" id="A0A1Z4JS14"/>
<dbReference type="Pfam" id="PF12770">
    <property type="entry name" value="CHAT"/>
    <property type="match status" value="1"/>
</dbReference>
<dbReference type="InterPro" id="IPR024983">
    <property type="entry name" value="CHAT_dom"/>
</dbReference>
<keyword evidence="1" id="KW-0802">TPR repeat</keyword>
<dbReference type="SMART" id="SM00028">
    <property type="entry name" value="TPR"/>
    <property type="match status" value="7"/>
</dbReference>
<protein>
    <submittedName>
        <fullName evidence="4">TPR repeat-containing protein</fullName>
    </submittedName>
</protein>
<evidence type="ECO:0000256" key="2">
    <source>
        <dbReference type="SAM" id="SignalP"/>
    </source>
</evidence>
<organism evidence="4 5">
    <name type="scientific">Leptolyngbya boryana NIES-2135</name>
    <dbReference type="NCBI Taxonomy" id="1973484"/>
    <lineage>
        <taxon>Bacteria</taxon>
        <taxon>Bacillati</taxon>
        <taxon>Cyanobacteriota</taxon>
        <taxon>Cyanophyceae</taxon>
        <taxon>Leptolyngbyales</taxon>
        <taxon>Leptolyngbyaceae</taxon>
        <taxon>Leptolyngbya group</taxon>
        <taxon>Leptolyngbya</taxon>
    </lineage>
</organism>
<feature type="domain" description="CHAT" evidence="3">
    <location>
        <begin position="481"/>
        <end position="752"/>
    </location>
</feature>
<dbReference type="InterPro" id="IPR011990">
    <property type="entry name" value="TPR-like_helical_dom_sf"/>
</dbReference>
<dbReference type="Gene3D" id="1.25.40.10">
    <property type="entry name" value="Tetratricopeptide repeat domain"/>
    <property type="match status" value="2"/>
</dbReference>
<evidence type="ECO:0000259" key="3">
    <source>
        <dbReference type="Pfam" id="PF12770"/>
    </source>
</evidence>
<dbReference type="Pfam" id="PF13374">
    <property type="entry name" value="TPR_10"/>
    <property type="match status" value="1"/>
</dbReference>
<evidence type="ECO:0000313" key="4">
    <source>
        <dbReference type="EMBL" id="BAY59512.1"/>
    </source>
</evidence>